<feature type="region of interest" description="Disordered" evidence="1">
    <location>
        <begin position="92"/>
        <end position="116"/>
    </location>
</feature>
<name>A0A397IIJ8_9GLOM</name>
<feature type="compositionally biased region" description="Basic and acidic residues" evidence="1">
    <location>
        <begin position="27"/>
        <end position="38"/>
    </location>
</feature>
<proteinExistence type="predicted"/>
<dbReference type="AlphaFoldDB" id="A0A397IIJ8"/>
<sequence length="146" mass="17693">MLYGLERYKYSLTISLEEFLREEGDEKKSVRRRNDAGRTKKNQVKKGVLRRGQLVKIEIKHESSHWSHLRKFDWLKYKYSLTISLEEFLREEGDEKKSVRRRNDAGRTKKNQVKKGVLRRGQLVKIEIKHESSHWSHLRKFDWLKL</sequence>
<dbReference type="EMBL" id="PQFF01000197">
    <property type="protein sequence ID" value="RHZ75675.1"/>
    <property type="molecule type" value="Genomic_DNA"/>
</dbReference>
<reference evidence="2 3" key="1">
    <citation type="submission" date="2018-08" db="EMBL/GenBank/DDBJ databases">
        <title>Genome and evolution of the arbuscular mycorrhizal fungus Diversispora epigaea (formerly Glomus versiforme) and its bacterial endosymbionts.</title>
        <authorList>
            <person name="Sun X."/>
            <person name="Fei Z."/>
            <person name="Harrison M."/>
        </authorList>
    </citation>
    <scope>NUCLEOTIDE SEQUENCE [LARGE SCALE GENOMIC DNA]</scope>
    <source>
        <strain evidence="2 3">IT104</strain>
    </source>
</reference>
<evidence type="ECO:0000313" key="3">
    <source>
        <dbReference type="Proteomes" id="UP000266861"/>
    </source>
</evidence>
<gene>
    <name evidence="2" type="ORF">Glove_212g35</name>
</gene>
<keyword evidence="3" id="KW-1185">Reference proteome</keyword>
<organism evidence="2 3">
    <name type="scientific">Diversispora epigaea</name>
    <dbReference type="NCBI Taxonomy" id="1348612"/>
    <lineage>
        <taxon>Eukaryota</taxon>
        <taxon>Fungi</taxon>
        <taxon>Fungi incertae sedis</taxon>
        <taxon>Mucoromycota</taxon>
        <taxon>Glomeromycotina</taxon>
        <taxon>Glomeromycetes</taxon>
        <taxon>Diversisporales</taxon>
        <taxon>Diversisporaceae</taxon>
        <taxon>Diversispora</taxon>
    </lineage>
</organism>
<dbReference type="Proteomes" id="UP000266861">
    <property type="component" value="Unassembled WGS sequence"/>
</dbReference>
<feature type="compositionally biased region" description="Basic and acidic residues" evidence="1">
    <location>
        <begin position="92"/>
        <end position="107"/>
    </location>
</feature>
<accession>A0A397IIJ8</accession>
<protein>
    <submittedName>
        <fullName evidence="2">Uncharacterized protein</fullName>
    </submittedName>
</protein>
<comment type="caution">
    <text evidence="2">The sequence shown here is derived from an EMBL/GenBank/DDBJ whole genome shotgun (WGS) entry which is preliminary data.</text>
</comment>
<feature type="region of interest" description="Disordered" evidence="1">
    <location>
        <begin position="27"/>
        <end position="46"/>
    </location>
</feature>
<evidence type="ECO:0000256" key="1">
    <source>
        <dbReference type="SAM" id="MobiDB-lite"/>
    </source>
</evidence>
<evidence type="ECO:0000313" key="2">
    <source>
        <dbReference type="EMBL" id="RHZ75675.1"/>
    </source>
</evidence>